<dbReference type="Pfam" id="PF07940">
    <property type="entry name" value="Hepar_II_III_C"/>
    <property type="match status" value="1"/>
</dbReference>
<dbReference type="InterPro" id="IPR008929">
    <property type="entry name" value="Chondroitin_lyas"/>
</dbReference>
<dbReference type="GO" id="GO:0030313">
    <property type="term" value="C:cell envelope"/>
    <property type="evidence" value="ECO:0007669"/>
    <property type="project" value="UniProtKB-SubCell"/>
</dbReference>
<dbReference type="EMBL" id="CP130319">
    <property type="protein sequence ID" value="WNR42993.1"/>
    <property type="molecule type" value="Genomic_DNA"/>
</dbReference>
<dbReference type="GO" id="GO:0016829">
    <property type="term" value="F:lyase activity"/>
    <property type="evidence" value="ECO:0007669"/>
    <property type="project" value="InterPro"/>
</dbReference>
<dbReference type="Gene3D" id="1.50.10.100">
    <property type="entry name" value="Chondroitin AC/alginate lyase"/>
    <property type="match status" value="1"/>
</dbReference>
<name>A0AA96RH68_9BACL</name>
<evidence type="ECO:0000256" key="1">
    <source>
        <dbReference type="ARBA" id="ARBA00004196"/>
    </source>
</evidence>
<proteinExistence type="predicted"/>
<reference evidence="3" key="1">
    <citation type="submission" date="2022-02" db="EMBL/GenBank/DDBJ databases">
        <title>Paenibacillus sp. MBLB1832 Whole Genome Shotgun Sequencing.</title>
        <authorList>
            <person name="Hwang C.Y."/>
            <person name="Cho E.-S."/>
            <person name="Seo M.-J."/>
        </authorList>
    </citation>
    <scope>NUCLEOTIDE SEQUENCE</scope>
    <source>
        <strain evidence="3">MBLB1832</strain>
    </source>
</reference>
<dbReference type="RefSeq" id="WP_314796891.1">
    <property type="nucleotide sequence ID" value="NZ_CP130319.1"/>
</dbReference>
<comment type="subcellular location">
    <subcellularLocation>
        <location evidence="1">Cell envelope</location>
    </subcellularLocation>
</comment>
<protein>
    <submittedName>
        <fullName evidence="3">Heparinase II/III family protein</fullName>
    </submittedName>
</protein>
<organism evidence="3 4">
    <name type="scientific">Paenibacillus roseopurpureus</name>
    <dbReference type="NCBI Taxonomy" id="2918901"/>
    <lineage>
        <taxon>Bacteria</taxon>
        <taxon>Bacillati</taxon>
        <taxon>Bacillota</taxon>
        <taxon>Bacilli</taxon>
        <taxon>Bacillales</taxon>
        <taxon>Paenibacillaceae</taxon>
        <taxon>Paenibacillus</taxon>
    </lineage>
</organism>
<dbReference type="SUPFAM" id="SSF48230">
    <property type="entry name" value="Chondroitin AC/alginate lyase"/>
    <property type="match status" value="1"/>
</dbReference>
<accession>A0AA96RH68</accession>
<evidence type="ECO:0000313" key="4">
    <source>
        <dbReference type="Proteomes" id="UP001304650"/>
    </source>
</evidence>
<dbReference type="KEGG" id="proo:MJB10_17960"/>
<dbReference type="PANTHER" id="PTHR38045:SF1">
    <property type="entry name" value="HEPARINASE II_III-LIKE PROTEIN"/>
    <property type="match status" value="1"/>
</dbReference>
<evidence type="ECO:0000313" key="3">
    <source>
        <dbReference type="EMBL" id="WNR42993.1"/>
    </source>
</evidence>
<dbReference type="Proteomes" id="UP001304650">
    <property type="component" value="Chromosome"/>
</dbReference>
<dbReference type="InterPro" id="IPR012480">
    <property type="entry name" value="Hepar_II_III_C"/>
</dbReference>
<keyword evidence="4" id="KW-1185">Reference proteome</keyword>
<evidence type="ECO:0000259" key="2">
    <source>
        <dbReference type="Pfam" id="PF07940"/>
    </source>
</evidence>
<sequence>MKISMHPLFAELPQLLISKEHLKPFPRYEDRDAWQGLPLVIQQTYLQLGEQALGKEWPVLRASSFMDYVRTGDRKRYETVLNERRKRLFDLLIAECIEGEGRFLVEIADGIWTFCEQSTWLHPAHQYVNGREGKLLPDINDQAICHVTGEIAGLLAVTYWILQRPLDRLSQDLGGRLWVELQTRVIDVYEQRSDFWWMGFTPNVRAVNNWNPWIYSNLLPVCLLFMKNEERLAQVVARIVKSLDAFIANYAPDGGCDEGATYWNVAGGSMLDCLEWLHLATAGRLQVYEQPLIQEIGRYVLYSHIADDWFVNFADGSARPYVSPHLVSRYGAAIKDERLMALGDSLRKEVVSALDYLHPIRTLWSWFRPMSSQLPKSAPLLRDVWLPDIQFMAAREYAGSAEGLYVAAKGGHNGESHNHNDIGQFIVYADGQPFLIDIGVEVYSARTFGPERYQIWTMQSAYHNLPTIRGMQQHAGQAYRAEDVQYICTDSEASFSLELAAAYPDEAGIASLKRRVALNRASQKEVIVIDAITLTTPTADVRLNLMTPVEPLIDGNTILLKAECGKVLQIQFDKNQFSVKVKRIDFQDAKLNHAWGNTLYRMQLIAFEAVRQAEWKLQIRQV</sequence>
<dbReference type="AlphaFoldDB" id="A0AA96RH68"/>
<dbReference type="PANTHER" id="PTHR38045">
    <property type="entry name" value="CHROMOSOME 1, WHOLE GENOME SHOTGUN SEQUENCE"/>
    <property type="match status" value="1"/>
</dbReference>
<dbReference type="Gene3D" id="2.70.98.70">
    <property type="match status" value="1"/>
</dbReference>
<gene>
    <name evidence="3" type="ORF">MJB10_17960</name>
</gene>
<feature type="domain" description="Heparinase II/III-like C-terminal" evidence="2">
    <location>
        <begin position="386"/>
        <end position="575"/>
    </location>
</feature>